<evidence type="ECO:0000256" key="4">
    <source>
        <dbReference type="ARBA" id="ARBA00023136"/>
    </source>
</evidence>
<organism evidence="7 8">
    <name type="scientific">Alosa alosa</name>
    <name type="common">allis shad</name>
    <dbReference type="NCBI Taxonomy" id="278164"/>
    <lineage>
        <taxon>Eukaryota</taxon>
        <taxon>Metazoa</taxon>
        <taxon>Chordata</taxon>
        <taxon>Craniata</taxon>
        <taxon>Vertebrata</taxon>
        <taxon>Euteleostomi</taxon>
        <taxon>Actinopterygii</taxon>
        <taxon>Neopterygii</taxon>
        <taxon>Teleostei</taxon>
        <taxon>Clupei</taxon>
        <taxon>Clupeiformes</taxon>
        <taxon>Clupeoidei</taxon>
        <taxon>Clupeidae</taxon>
        <taxon>Alosa</taxon>
    </lineage>
</organism>
<keyword evidence="4 6" id="KW-0472">Membrane</keyword>
<proteinExistence type="predicted"/>
<reference evidence="7" key="1">
    <citation type="submission" date="2020-10" db="EMBL/GenBank/DDBJ databases">
        <title>Chromosome-scale genome assembly of the Allis shad, Alosa alosa.</title>
        <authorList>
            <person name="Margot Z."/>
            <person name="Christophe K."/>
            <person name="Cabau C."/>
            <person name="Louis A."/>
            <person name="Berthelot C."/>
            <person name="Parey E."/>
            <person name="Roest Crollius H."/>
            <person name="Montfort J."/>
            <person name="Robinson-Rechavi M."/>
            <person name="Bucao C."/>
            <person name="Bouchez O."/>
            <person name="Gislard M."/>
            <person name="Lluch J."/>
            <person name="Milhes M."/>
            <person name="Lampietro C."/>
            <person name="Lopez Roques C."/>
            <person name="Donnadieu C."/>
            <person name="Braasch I."/>
            <person name="Desvignes T."/>
            <person name="Postlethwait J."/>
            <person name="Bobe J."/>
            <person name="Guiguen Y."/>
        </authorList>
    </citation>
    <scope>NUCLEOTIDE SEQUENCE</scope>
    <source>
        <strain evidence="7">M-15738</strain>
        <tissue evidence="7">Blood</tissue>
    </source>
</reference>
<keyword evidence="3 6" id="KW-1133">Transmembrane helix</keyword>
<sequence length="158" mass="17615">MTASSQQYVSYLYERLYAKLSDDSFHDNWSIVGFVIIFLFCCLMITLFMTVLFTSCCGRYFESPPIKMNRVGALPATPSEPTFLALGESHIKVYSAPSTAMDKPAHVKESGSQKKVANPAPQPPAKSVDKPKKSKHKNKGPKKVKSQSQSKKQLKETH</sequence>
<keyword evidence="2 6" id="KW-0812">Transmembrane</keyword>
<feature type="compositionally biased region" description="Basic residues" evidence="5">
    <location>
        <begin position="132"/>
        <end position="145"/>
    </location>
</feature>
<evidence type="ECO:0000256" key="1">
    <source>
        <dbReference type="ARBA" id="ARBA00004167"/>
    </source>
</evidence>
<gene>
    <name evidence="7" type="ORF">AALO_G00293870</name>
</gene>
<dbReference type="EMBL" id="JADWDJ010000023">
    <property type="protein sequence ID" value="KAG5262252.1"/>
    <property type="molecule type" value="Genomic_DNA"/>
</dbReference>
<keyword evidence="8" id="KW-1185">Reference proteome</keyword>
<protein>
    <submittedName>
        <fullName evidence="7">Uncharacterized protein</fullName>
    </submittedName>
</protein>
<evidence type="ECO:0000256" key="6">
    <source>
        <dbReference type="SAM" id="Phobius"/>
    </source>
</evidence>
<evidence type="ECO:0000313" key="7">
    <source>
        <dbReference type="EMBL" id="KAG5262252.1"/>
    </source>
</evidence>
<dbReference type="Proteomes" id="UP000823561">
    <property type="component" value="Chromosome 23"/>
</dbReference>
<feature type="compositionally biased region" description="Basic and acidic residues" evidence="5">
    <location>
        <begin position="103"/>
        <end position="112"/>
    </location>
</feature>
<comment type="subcellular location">
    <subcellularLocation>
        <location evidence="1">Membrane</location>
        <topology evidence="1">Single-pass membrane protein</topology>
    </subcellularLocation>
</comment>
<accession>A0AAV6FMC8</accession>
<evidence type="ECO:0000256" key="5">
    <source>
        <dbReference type="SAM" id="MobiDB-lite"/>
    </source>
</evidence>
<feature type="region of interest" description="Disordered" evidence="5">
    <location>
        <begin position="98"/>
        <end position="158"/>
    </location>
</feature>
<name>A0AAV6FMC8_9TELE</name>
<comment type="caution">
    <text evidence="7">The sequence shown here is derived from an EMBL/GenBank/DDBJ whole genome shotgun (WGS) entry which is preliminary data.</text>
</comment>
<dbReference type="InterPro" id="IPR031671">
    <property type="entry name" value="SMIM5/18/22"/>
</dbReference>
<dbReference type="AlphaFoldDB" id="A0AAV6FMC8"/>
<dbReference type="GO" id="GO:0016020">
    <property type="term" value="C:membrane"/>
    <property type="evidence" value="ECO:0007669"/>
    <property type="project" value="UniProtKB-SubCell"/>
</dbReference>
<evidence type="ECO:0000313" key="8">
    <source>
        <dbReference type="Proteomes" id="UP000823561"/>
    </source>
</evidence>
<feature type="transmembrane region" description="Helical" evidence="6">
    <location>
        <begin position="29"/>
        <end position="53"/>
    </location>
</feature>
<evidence type="ECO:0000256" key="3">
    <source>
        <dbReference type="ARBA" id="ARBA00022989"/>
    </source>
</evidence>
<dbReference type="Pfam" id="PF15831">
    <property type="entry name" value="SMIM5_18_22"/>
    <property type="match status" value="1"/>
</dbReference>
<evidence type="ECO:0000256" key="2">
    <source>
        <dbReference type="ARBA" id="ARBA00022692"/>
    </source>
</evidence>